<dbReference type="InterPro" id="IPR036412">
    <property type="entry name" value="HAD-like_sf"/>
</dbReference>
<dbReference type="NCBIfam" id="TIGR01509">
    <property type="entry name" value="HAD-SF-IA-v3"/>
    <property type="match status" value="1"/>
</dbReference>
<dbReference type="InterPro" id="IPR010237">
    <property type="entry name" value="Pyr-5-nucltdase"/>
</dbReference>
<protein>
    <submittedName>
        <fullName evidence="1">Pyrimidine 5'-nucleotidase</fullName>
    </submittedName>
</protein>
<name>A0ABW8EXL0_9BURK</name>
<dbReference type="SUPFAM" id="SSF56784">
    <property type="entry name" value="HAD-like"/>
    <property type="match status" value="1"/>
</dbReference>
<dbReference type="InterPro" id="IPR006439">
    <property type="entry name" value="HAD-SF_hydro_IA"/>
</dbReference>
<keyword evidence="2" id="KW-1185">Reference proteome</keyword>
<evidence type="ECO:0000313" key="2">
    <source>
        <dbReference type="Proteomes" id="UP001617427"/>
    </source>
</evidence>
<dbReference type="Gene3D" id="3.40.50.1000">
    <property type="entry name" value="HAD superfamily/HAD-like"/>
    <property type="match status" value="1"/>
</dbReference>
<dbReference type="PANTHER" id="PTHR12725">
    <property type="entry name" value="HALOACID DEHALOGENASE-LIKE HYDROLASE"/>
    <property type="match status" value="1"/>
</dbReference>
<dbReference type="SFLD" id="SFLDG01132">
    <property type="entry name" value="C1.5.3:_5'-Nucleotidase_Like"/>
    <property type="match status" value="1"/>
</dbReference>
<comment type="caution">
    <text evidence="1">The sequence shown here is derived from an EMBL/GenBank/DDBJ whole genome shotgun (WGS) entry which is preliminary data.</text>
</comment>
<gene>
    <name evidence="1" type="ORF">ACIPEN_10235</name>
</gene>
<dbReference type="InterPro" id="IPR023214">
    <property type="entry name" value="HAD_sf"/>
</dbReference>
<dbReference type="RefSeq" id="WP_402700163.1">
    <property type="nucleotide sequence ID" value="NZ_JBIUZV010000004.1"/>
</dbReference>
<dbReference type="Gene3D" id="1.10.150.450">
    <property type="match status" value="1"/>
</dbReference>
<sequence>MASNTTPLWLFDLDNTLHNASHAIFPAINANMNRYMTRVLEQGGHPCDEEAVNHLRRHYWKLYGATLLGMVRHHGVRIEDFLHEAHLFDDLLGMVRAERGIGRWLQQLPGRKILLTNAPRRYSRELLRHLGLHRHFSRHISIESMHVHRQLRPKPSRLMLRKLLAREKVSPRCCILVEDTVDNLKTARELGVRTAWVTQYLIGNVMLGHLAAQRVRSRLPSYVDVKVSSVRQLPRRLAKLGAARSRR</sequence>
<organism evidence="1 2">
    <name type="scientific">Herbaspirillum chlorophenolicum</name>
    <dbReference type="NCBI Taxonomy" id="211589"/>
    <lineage>
        <taxon>Bacteria</taxon>
        <taxon>Pseudomonadati</taxon>
        <taxon>Pseudomonadota</taxon>
        <taxon>Betaproteobacteria</taxon>
        <taxon>Burkholderiales</taxon>
        <taxon>Oxalobacteraceae</taxon>
        <taxon>Herbaspirillum</taxon>
    </lineage>
</organism>
<dbReference type="SFLD" id="SFLDS00003">
    <property type="entry name" value="Haloacid_Dehalogenase"/>
    <property type="match status" value="1"/>
</dbReference>
<dbReference type="EMBL" id="JBIUZV010000004">
    <property type="protein sequence ID" value="MFJ3046200.1"/>
    <property type="molecule type" value="Genomic_DNA"/>
</dbReference>
<dbReference type="PANTHER" id="PTHR12725:SF117">
    <property type="entry name" value="HALOACID DEHALOGENASE-LIKE HYDROLASE"/>
    <property type="match status" value="1"/>
</dbReference>
<dbReference type="SFLD" id="SFLDG01129">
    <property type="entry name" value="C1.5:_HAD__Beta-PGM__Phosphata"/>
    <property type="match status" value="1"/>
</dbReference>
<dbReference type="Proteomes" id="UP001617427">
    <property type="component" value="Unassembled WGS sequence"/>
</dbReference>
<dbReference type="Pfam" id="PF00702">
    <property type="entry name" value="Hydrolase"/>
    <property type="match status" value="1"/>
</dbReference>
<reference evidence="1 2" key="1">
    <citation type="submission" date="2024-10" db="EMBL/GenBank/DDBJ databases">
        <title>The Natural Products Discovery Center: Release of the First 8490 Sequenced Strains for Exploring Actinobacteria Biosynthetic Diversity.</title>
        <authorList>
            <person name="Kalkreuter E."/>
            <person name="Kautsar S.A."/>
            <person name="Yang D."/>
            <person name="Bader C.D."/>
            <person name="Teijaro C.N."/>
            <person name="Fluegel L."/>
            <person name="Davis C.M."/>
            <person name="Simpson J.R."/>
            <person name="Lauterbach L."/>
            <person name="Steele A.D."/>
            <person name="Gui C."/>
            <person name="Meng S."/>
            <person name="Li G."/>
            <person name="Viehrig K."/>
            <person name="Ye F."/>
            <person name="Su P."/>
            <person name="Kiefer A.F."/>
            <person name="Nichols A."/>
            <person name="Cepeda A.J."/>
            <person name="Yan W."/>
            <person name="Fan B."/>
            <person name="Jiang Y."/>
            <person name="Adhikari A."/>
            <person name="Zheng C.-J."/>
            <person name="Schuster L."/>
            <person name="Cowan T.M."/>
            <person name="Smanski M.J."/>
            <person name="Chevrette M.G."/>
            <person name="De Carvalho L.P.S."/>
            <person name="Shen B."/>
        </authorList>
    </citation>
    <scope>NUCLEOTIDE SEQUENCE [LARGE SCALE GENOMIC DNA]</scope>
    <source>
        <strain evidence="1 2">NPDC087045</strain>
    </source>
</reference>
<proteinExistence type="predicted"/>
<dbReference type="NCBIfam" id="TIGR01993">
    <property type="entry name" value="Pyr-5-nucltdase"/>
    <property type="match status" value="1"/>
</dbReference>
<accession>A0ABW8EXL0</accession>
<evidence type="ECO:0000313" key="1">
    <source>
        <dbReference type="EMBL" id="MFJ3046200.1"/>
    </source>
</evidence>